<proteinExistence type="predicted"/>
<feature type="region of interest" description="Disordered" evidence="1">
    <location>
        <begin position="86"/>
        <end position="168"/>
    </location>
</feature>
<reference evidence="2 3" key="1">
    <citation type="submission" date="2022-01" db="EMBL/GenBank/DDBJ databases">
        <authorList>
            <person name="Xiong W."/>
            <person name="Schranz E."/>
        </authorList>
    </citation>
    <scope>NUCLEOTIDE SEQUENCE [LARGE SCALE GENOMIC DNA]</scope>
</reference>
<accession>A0AAU9LIA5</accession>
<protein>
    <submittedName>
        <fullName evidence="2">Uncharacterized protein</fullName>
    </submittedName>
</protein>
<evidence type="ECO:0000313" key="2">
    <source>
        <dbReference type="EMBL" id="CAH1413312.1"/>
    </source>
</evidence>
<name>A0AAU9LIA5_9ASTR</name>
<evidence type="ECO:0000256" key="1">
    <source>
        <dbReference type="SAM" id="MobiDB-lite"/>
    </source>
</evidence>
<feature type="region of interest" description="Disordered" evidence="1">
    <location>
        <begin position="1"/>
        <end position="49"/>
    </location>
</feature>
<dbReference type="EMBL" id="CAKMRJ010000001">
    <property type="protein sequence ID" value="CAH1413312.1"/>
    <property type="molecule type" value="Genomic_DNA"/>
</dbReference>
<keyword evidence="3" id="KW-1185">Reference proteome</keyword>
<feature type="compositionally biased region" description="Basic and acidic residues" evidence="1">
    <location>
        <begin position="36"/>
        <end position="49"/>
    </location>
</feature>
<evidence type="ECO:0000313" key="3">
    <source>
        <dbReference type="Proteomes" id="UP001157418"/>
    </source>
</evidence>
<comment type="caution">
    <text evidence="2">The sequence shown here is derived from an EMBL/GenBank/DDBJ whole genome shotgun (WGS) entry which is preliminary data.</text>
</comment>
<feature type="compositionally biased region" description="Acidic residues" evidence="1">
    <location>
        <begin position="129"/>
        <end position="144"/>
    </location>
</feature>
<feature type="compositionally biased region" description="Basic and acidic residues" evidence="1">
    <location>
        <begin position="7"/>
        <end position="20"/>
    </location>
</feature>
<organism evidence="2 3">
    <name type="scientific">Lactuca virosa</name>
    <dbReference type="NCBI Taxonomy" id="75947"/>
    <lineage>
        <taxon>Eukaryota</taxon>
        <taxon>Viridiplantae</taxon>
        <taxon>Streptophyta</taxon>
        <taxon>Embryophyta</taxon>
        <taxon>Tracheophyta</taxon>
        <taxon>Spermatophyta</taxon>
        <taxon>Magnoliopsida</taxon>
        <taxon>eudicotyledons</taxon>
        <taxon>Gunneridae</taxon>
        <taxon>Pentapetalae</taxon>
        <taxon>asterids</taxon>
        <taxon>campanulids</taxon>
        <taxon>Asterales</taxon>
        <taxon>Asteraceae</taxon>
        <taxon>Cichorioideae</taxon>
        <taxon>Cichorieae</taxon>
        <taxon>Lactucinae</taxon>
        <taxon>Lactuca</taxon>
    </lineage>
</organism>
<sequence length="206" mass="23829">MMNQLLEKVELATRSRKDEAGISEEEEEETRYSSMEMHHQNKIKRYEEREREDEIAKWREYYCSEEGMEAEKAKWSKIYYSTLKEKEKVVHEEEEEVSWEVAESESESKEGAFHGNNYTQSQPSPPLLCDDEDEVSSEFSELESESGPTLQLPPPSLPLSPQSSRYENRKEGAMMILGGDVIRTSIVEVQEGIAKSDIEELSSELF</sequence>
<dbReference type="Proteomes" id="UP001157418">
    <property type="component" value="Unassembled WGS sequence"/>
</dbReference>
<gene>
    <name evidence="2" type="ORF">LVIROSA_LOCUS1278</name>
</gene>
<dbReference type="AlphaFoldDB" id="A0AAU9LIA5"/>
<feature type="compositionally biased region" description="Acidic residues" evidence="1">
    <location>
        <begin position="92"/>
        <end position="105"/>
    </location>
</feature>